<sequence>MATSRLAAHLPSLFGTSRRAVWRLSLVRRSLAAVALLLALQLTLGAARPPETSREPATASGPALTLPLAAPAGHLEPGDAAEVYLPGRADPVVTGARVLATPVTSGAVPTVEVTLAARDVGQLVQQMAADVGGRTGFVVVRDG</sequence>
<reference evidence="2 3" key="1">
    <citation type="submission" date="2020-07" db="EMBL/GenBank/DDBJ databases">
        <title>Sequencing the genomes of 1000 actinobacteria strains.</title>
        <authorList>
            <person name="Klenk H.-P."/>
        </authorList>
    </citation>
    <scope>NUCLEOTIDE SEQUENCE [LARGE SCALE GENOMIC DNA]</scope>
    <source>
        <strain evidence="2 3">DSM 26154</strain>
    </source>
</reference>
<name>A0A852VT19_9MICO</name>
<evidence type="ECO:0000313" key="2">
    <source>
        <dbReference type="EMBL" id="NYF97813.1"/>
    </source>
</evidence>
<proteinExistence type="predicted"/>
<gene>
    <name evidence="2" type="ORF">BJY20_001205</name>
</gene>
<feature type="compositionally biased region" description="Low complexity" evidence="1">
    <location>
        <begin position="56"/>
        <end position="72"/>
    </location>
</feature>
<dbReference type="EMBL" id="JACCAE010000001">
    <property type="protein sequence ID" value="NYF97813.1"/>
    <property type="molecule type" value="Genomic_DNA"/>
</dbReference>
<accession>A0A852VT19</accession>
<protein>
    <submittedName>
        <fullName evidence="2">Uncharacterized protein</fullName>
    </submittedName>
</protein>
<organism evidence="2 3">
    <name type="scientific">Janibacter cremeus</name>
    <dbReference type="NCBI Taxonomy" id="1285192"/>
    <lineage>
        <taxon>Bacteria</taxon>
        <taxon>Bacillati</taxon>
        <taxon>Actinomycetota</taxon>
        <taxon>Actinomycetes</taxon>
        <taxon>Micrococcales</taxon>
        <taxon>Intrasporangiaceae</taxon>
        <taxon>Janibacter</taxon>
    </lineage>
</organism>
<feature type="region of interest" description="Disordered" evidence="1">
    <location>
        <begin position="48"/>
        <end position="72"/>
    </location>
</feature>
<keyword evidence="3" id="KW-1185">Reference proteome</keyword>
<evidence type="ECO:0000256" key="1">
    <source>
        <dbReference type="SAM" id="MobiDB-lite"/>
    </source>
</evidence>
<dbReference type="RefSeq" id="WP_185990692.1">
    <property type="nucleotide sequence ID" value="NZ_JACCAE010000001.1"/>
</dbReference>
<evidence type="ECO:0000313" key="3">
    <source>
        <dbReference type="Proteomes" id="UP000554054"/>
    </source>
</evidence>
<dbReference type="Proteomes" id="UP000554054">
    <property type="component" value="Unassembled WGS sequence"/>
</dbReference>
<dbReference type="AlphaFoldDB" id="A0A852VT19"/>
<comment type="caution">
    <text evidence="2">The sequence shown here is derived from an EMBL/GenBank/DDBJ whole genome shotgun (WGS) entry which is preliminary data.</text>
</comment>